<evidence type="ECO:0000313" key="3">
    <source>
        <dbReference type="EMBL" id="DAE00617.1"/>
    </source>
</evidence>
<organism evidence="3">
    <name type="scientific">Myoviridae sp. ctakU3</name>
    <dbReference type="NCBI Taxonomy" id="2825135"/>
    <lineage>
        <taxon>Viruses</taxon>
        <taxon>Duplodnaviria</taxon>
        <taxon>Heunggongvirae</taxon>
        <taxon>Uroviricota</taxon>
        <taxon>Caudoviricetes</taxon>
    </lineage>
</organism>
<feature type="transmembrane region" description="Helical" evidence="2">
    <location>
        <begin position="9"/>
        <end position="28"/>
    </location>
</feature>
<keyword evidence="1" id="KW-0175">Coiled coil</keyword>
<reference evidence="3" key="1">
    <citation type="journal article" date="2021" name="Proc. Natl. Acad. Sci. U.S.A.">
        <title>A Catalog of Tens of Thousands of Viruses from Human Metagenomes Reveals Hidden Associations with Chronic Diseases.</title>
        <authorList>
            <person name="Tisza M.J."/>
            <person name="Buck C.B."/>
        </authorList>
    </citation>
    <scope>NUCLEOTIDE SEQUENCE</scope>
    <source>
        <strain evidence="3">CtakU3</strain>
    </source>
</reference>
<sequence>MITTFNPRTYIIGAVVVIVIFIAGYTAGDAITSERYDREIKAKEIAVLQAQEAERKEHNERLIEATNLLRDELNRTTDLARARGADVERLRNANSRLQARIKASPASADREALARCSSLLTEGAGLVAEGEGLLLKHGAEHDSLIRIEKWQ</sequence>
<protein>
    <submittedName>
        <fullName evidence="3">Uncharacterized protein</fullName>
    </submittedName>
</protein>
<name>A0A8S5P2H0_9CAUD</name>
<proteinExistence type="predicted"/>
<evidence type="ECO:0000256" key="1">
    <source>
        <dbReference type="SAM" id="Coils"/>
    </source>
</evidence>
<evidence type="ECO:0000256" key="2">
    <source>
        <dbReference type="SAM" id="Phobius"/>
    </source>
</evidence>
<keyword evidence="2" id="KW-0472">Membrane</keyword>
<keyword evidence="2" id="KW-1133">Transmembrane helix</keyword>
<accession>A0A8S5P2H0</accession>
<keyword evidence="2" id="KW-0812">Transmembrane</keyword>
<dbReference type="EMBL" id="BK015306">
    <property type="protein sequence ID" value="DAE00617.1"/>
    <property type="molecule type" value="Genomic_DNA"/>
</dbReference>
<feature type="coiled-coil region" evidence="1">
    <location>
        <begin position="41"/>
        <end position="75"/>
    </location>
</feature>